<dbReference type="Proteomes" id="UP000649232">
    <property type="component" value="Unassembled WGS sequence"/>
</dbReference>
<reference evidence="3 5" key="3">
    <citation type="submission" date="2020-12" db="EMBL/GenBank/DDBJ databases">
        <title>Draft genome sequences of nine environmental bacterial isolates colonizing plastic.</title>
        <authorList>
            <person name="Borre I."/>
            <person name="Sonnenschein E.C."/>
        </authorList>
    </citation>
    <scope>NUCLEOTIDE SEQUENCE [LARGE SCALE GENOMIC DNA]</scope>
    <source>
        <strain evidence="3 5">IB30</strain>
    </source>
</reference>
<dbReference type="EMBL" id="JAEILT010000013">
    <property type="protein sequence ID" value="MBJ2136797.1"/>
    <property type="molecule type" value="Genomic_DNA"/>
</dbReference>
<evidence type="ECO:0000313" key="5">
    <source>
        <dbReference type="Proteomes" id="UP000649232"/>
    </source>
</evidence>
<dbReference type="AlphaFoldDB" id="A0A8H9IF88"/>
<reference evidence="2" key="1">
    <citation type="journal article" date="2014" name="Int. J. Syst. Evol. Microbiol.">
        <title>Complete genome sequence of Corynebacterium casei LMG S-19264T (=DSM 44701T), isolated from a smear-ripened cheese.</title>
        <authorList>
            <consortium name="US DOE Joint Genome Institute (JGI-PGF)"/>
            <person name="Walter F."/>
            <person name="Albersmeier A."/>
            <person name="Kalinowski J."/>
            <person name="Ruckert C."/>
        </authorList>
    </citation>
    <scope>NUCLEOTIDE SEQUENCE</scope>
    <source>
        <strain evidence="2">KCTC 32337</strain>
    </source>
</reference>
<reference evidence="2" key="2">
    <citation type="submission" date="2020-09" db="EMBL/GenBank/DDBJ databases">
        <authorList>
            <person name="Sun Q."/>
            <person name="Kim S."/>
        </authorList>
    </citation>
    <scope>NUCLEOTIDE SEQUENCE</scope>
    <source>
        <strain evidence="2">KCTC 32337</strain>
    </source>
</reference>
<keyword evidence="1" id="KW-1133">Transmembrane helix</keyword>
<evidence type="ECO:0000313" key="3">
    <source>
        <dbReference type="EMBL" id="MBJ2136797.1"/>
    </source>
</evidence>
<keyword evidence="1" id="KW-0812">Transmembrane</keyword>
<proteinExistence type="predicted"/>
<comment type="caution">
    <text evidence="2">The sequence shown here is derived from an EMBL/GenBank/DDBJ whole genome shotgun (WGS) entry which is preliminary data.</text>
</comment>
<dbReference type="Proteomes" id="UP000622604">
    <property type="component" value="Unassembled WGS sequence"/>
</dbReference>
<gene>
    <name evidence="2" type="ORF">GCM10011274_34540</name>
    <name evidence="3" type="ORF">JEU11_10060</name>
</gene>
<organism evidence="2 4">
    <name type="scientific">Paraglaciecola chathamensis</name>
    <dbReference type="NCBI Taxonomy" id="368405"/>
    <lineage>
        <taxon>Bacteria</taxon>
        <taxon>Pseudomonadati</taxon>
        <taxon>Pseudomonadota</taxon>
        <taxon>Gammaproteobacteria</taxon>
        <taxon>Alteromonadales</taxon>
        <taxon>Alteromonadaceae</taxon>
        <taxon>Paraglaciecola</taxon>
    </lineage>
</organism>
<feature type="transmembrane region" description="Helical" evidence="1">
    <location>
        <begin position="12"/>
        <end position="32"/>
    </location>
</feature>
<dbReference type="EMBL" id="BMZC01000010">
    <property type="protein sequence ID" value="GGZ73200.1"/>
    <property type="molecule type" value="Genomic_DNA"/>
</dbReference>
<evidence type="ECO:0000256" key="1">
    <source>
        <dbReference type="SAM" id="Phobius"/>
    </source>
</evidence>
<evidence type="ECO:0000313" key="4">
    <source>
        <dbReference type="Proteomes" id="UP000622604"/>
    </source>
</evidence>
<protein>
    <submittedName>
        <fullName evidence="3">DUF2721 domain-containing protein</fullName>
    </submittedName>
</protein>
<evidence type="ECO:0000313" key="2">
    <source>
        <dbReference type="EMBL" id="GGZ73200.1"/>
    </source>
</evidence>
<dbReference type="RefSeq" id="WP_007987681.1">
    <property type="nucleotide sequence ID" value="NZ_BMZC01000010.1"/>
</dbReference>
<name>A0A8H9IF88_9ALTE</name>
<dbReference type="Pfam" id="PF11026">
    <property type="entry name" value="DUF2721"/>
    <property type="match status" value="1"/>
</dbReference>
<keyword evidence="1" id="KW-0472">Membrane</keyword>
<feature type="transmembrane region" description="Helical" evidence="1">
    <location>
        <begin position="80"/>
        <end position="104"/>
    </location>
</feature>
<sequence length="149" mass="16656">MESSISDLAQVIQIVVAPVFMLTGIAGFLNVMSGRLGRIVDRARIIERRVAILKNPDKLKISQVELKYLWRRIKIINRSIGMCTASALFVCAVVCCLFIGEFLLMDLTKAVVILFVIALLLLIVALVSFLKEVQLATRTLQMGKEFDDE</sequence>
<accession>A0A8H9IF88</accession>
<feature type="transmembrane region" description="Helical" evidence="1">
    <location>
        <begin position="110"/>
        <end position="130"/>
    </location>
</feature>
<dbReference type="InterPro" id="IPR021279">
    <property type="entry name" value="DUF2721"/>
</dbReference>